<reference evidence="1 2" key="1">
    <citation type="submission" date="2016-05" db="EMBL/GenBank/DDBJ databases">
        <title>Genomic and physiological characterization of Planctopirus sp. isolated from fresh water lake.</title>
        <authorList>
            <person name="Subhash Y."/>
            <person name="Ramana C."/>
        </authorList>
    </citation>
    <scope>NUCLEOTIDE SEQUENCE [LARGE SCALE GENOMIC DNA]</scope>
    <source>
        <strain evidence="1 2">JC280</strain>
    </source>
</reference>
<dbReference type="AlphaFoldDB" id="A0A1C3EFM8"/>
<protein>
    <submittedName>
        <fullName evidence="1">GxxExxY protein</fullName>
    </submittedName>
</protein>
<accession>A0A1C3EFM8</accession>
<evidence type="ECO:0000313" key="1">
    <source>
        <dbReference type="EMBL" id="ODA32045.1"/>
    </source>
</evidence>
<dbReference type="InterPro" id="IPR026350">
    <property type="entry name" value="GxxExxY"/>
</dbReference>
<name>A0A1C3EFM8_9PLAN</name>
<keyword evidence="2" id="KW-1185">Reference proteome</keyword>
<dbReference type="OrthoDB" id="9806869at2"/>
<comment type="caution">
    <text evidence="1">The sequence shown here is derived from an EMBL/GenBank/DDBJ whole genome shotgun (WGS) entry which is preliminary data.</text>
</comment>
<dbReference type="Proteomes" id="UP000094828">
    <property type="component" value="Unassembled WGS sequence"/>
</dbReference>
<gene>
    <name evidence="1" type="ORF">A6X21_21235</name>
</gene>
<organism evidence="1 2">
    <name type="scientific">Planctopirus hydrillae</name>
    <dbReference type="NCBI Taxonomy" id="1841610"/>
    <lineage>
        <taxon>Bacteria</taxon>
        <taxon>Pseudomonadati</taxon>
        <taxon>Planctomycetota</taxon>
        <taxon>Planctomycetia</taxon>
        <taxon>Planctomycetales</taxon>
        <taxon>Planctomycetaceae</taxon>
        <taxon>Planctopirus</taxon>
    </lineage>
</organism>
<sequence>MEFDELSHRVIGCAIEVHRHLGPGLLESAYEQCLAYELSRSRIAFQLQAPQPVRYKDMMLDCGYRIDILVENRIIVELKSVDKLLGIHEAQLLTYMRLAEIKIGLLMNFNVAVLKEGVRRFVL</sequence>
<dbReference type="EMBL" id="LYDR01000071">
    <property type="protein sequence ID" value="ODA32045.1"/>
    <property type="molecule type" value="Genomic_DNA"/>
</dbReference>
<dbReference type="NCBIfam" id="TIGR04256">
    <property type="entry name" value="GxxExxY"/>
    <property type="match status" value="1"/>
</dbReference>
<proteinExistence type="predicted"/>
<dbReference type="Pfam" id="PF13366">
    <property type="entry name" value="PDDEXK_3"/>
    <property type="match status" value="1"/>
</dbReference>
<dbReference type="STRING" id="1841610.A6X21_21235"/>
<evidence type="ECO:0000313" key="2">
    <source>
        <dbReference type="Proteomes" id="UP000094828"/>
    </source>
</evidence>
<dbReference type="RefSeq" id="WP_068847560.1">
    <property type="nucleotide sequence ID" value="NZ_LYDR01000071.1"/>
</dbReference>